<dbReference type="Pfam" id="PF00459">
    <property type="entry name" value="Inositol_P"/>
    <property type="match status" value="1"/>
</dbReference>
<dbReference type="EMBL" id="VENJ01000010">
    <property type="protein sequence ID" value="MTJ04667.1"/>
    <property type="molecule type" value="Genomic_DNA"/>
</dbReference>
<dbReference type="Gene3D" id="3.40.190.80">
    <property type="match status" value="1"/>
</dbReference>
<reference evidence="8 9" key="1">
    <citation type="submission" date="2019-06" db="EMBL/GenBank/DDBJ databases">
        <title>Enrichment of Autotrophic Halophilic Microorganisms from Red Sea Brine Pool Using Microbial Electrosynthesis System.</title>
        <authorList>
            <person name="Alqahtani M.F."/>
            <person name="Bajracharya S."/>
            <person name="Katuri K.P."/>
            <person name="Ali M."/>
            <person name="Saikaly P.E."/>
        </authorList>
    </citation>
    <scope>NUCLEOTIDE SEQUENCE [LARGE SCALE GENOMIC DNA]</scope>
    <source>
        <strain evidence="8">MES6</strain>
    </source>
</reference>
<comment type="caution">
    <text evidence="8">The sequence shown here is derived from an EMBL/GenBank/DDBJ whole genome shotgun (WGS) entry which is preliminary data.</text>
</comment>
<feature type="binding site" evidence="6">
    <location>
        <begin position="87"/>
        <end position="90"/>
    </location>
    <ligand>
        <name>substrate</name>
    </ligand>
</feature>
<dbReference type="Gene3D" id="3.30.540.10">
    <property type="entry name" value="Fructose-1,6-Bisphosphatase, subunit A, domain 1"/>
    <property type="match status" value="1"/>
</dbReference>
<comment type="catalytic activity">
    <reaction evidence="6">
        <text>adenosine 3',5'-bisphosphate + H2O = AMP + phosphate</text>
        <dbReference type="Rhea" id="RHEA:10040"/>
        <dbReference type="ChEBI" id="CHEBI:15377"/>
        <dbReference type="ChEBI" id="CHEBI:43474"/>
        <dbReference type="ChEBI" id="CHEBI:58343"/>
        <dbReference type="ChEBI" id="CHEBI:456215"/>
        <dbReference type="EC" id="3.1.3.7"/>
    </reaction>
</comment>
<proteinExistence type="inferred from homology"/>
<feature type="binding site" evidence="6">
    <location>
        <position position="68"/>
    </location>
    <ligand>
        <name>substrate</name>
    </ligand>
</feature>
<evidence type="ECO:0000256" key="6">
    <source>
        <dbReference type="HAMAP-Rule" id="MF_02095"/>
    </source>
</evidence>
<dbReference type="PROSITE" id="PS00630">
    <property type="entry name" value="IMP_2"/>
    <property type="match status" value="1"/>
</dbReference>
<keyword evidence="6 7" id="KW-0460">Magnesium</keyword>
<comment type="function">
    <text evidence="6">Converts adenosine-3',5'-bisphosphate (PAP) to AMP.</text>
</comment>
<comment type="subcellular location">
    <subcellularLocation>
        <location evidence="6">Cell inner membrane</location>
        <topology evidence="6">Peripheral membrane protein</topology>
        <orientation evidence="6">Cytoplasmic side</orientation>
    </subcellularLocation>
</comment>
<dbReference type="GO" id="GO:0046854">
    <property type="term" value="P:phosphatidylinositol phosphate biosynthetic process"/>
    <property type="evidence" value="ECO:0007669"/>
    <property type="project" value="InterPro"/>
</dbReference>
<dbReference type="GO" id="GO:0005886">
    <property type="term" value="C:plasma membrane"/>
    <property type="evidence" value="ECO:0007669"/>
    <property type="project" value="UniProtKB-SubCell"/>
</dbReference>
<dbReference type="InterPro" id="IPR020550">
    <property type="entry name" value="Inositol_monophosphatase_CS"/>
</dbReference>
<dbReference type="GO" id="GO:0008441">
    <property type="term" value="F:3'(2'),5'-bisphosphate nucleotidase activity"/>
    <property type="evidence" value="ECO:0007669"/>
    <property type="project" value="UniProtKB-UniRule"/>
</dbReference>
<dbReference type="AlphaFoldDB" id="A0A7C9HC98"/>
<dbReference type="PANTHER" id="PTHR43028:SF5">
    <property type="entry name" value="3'(2'),5'-BISPHOSPHATE NUCLEOTIDASE 1"/>
    <property type="match status" value="1"/>
</dbReference>
<comment type="similarity">
    <text evidence="1 6">Belongs to the inositol monophosphatase superfamily. CysQ family.</text>
</comment>
<dbReference type="GO" id="GO:0050427">
    <property type="term" value="P:3'-phosphoadenosine 5'-phosphosulfate metabolic process"/>
    <property type="evidence" value="ECO:0007669"/>
    <property type="project" value="TreeGrafter"/>
</dbReference>
<accession>A0A7C9HC98</accession>
<evidence type="ECO:0000256" key="3">
    <source>
        <dbReference type="ARBA" id="ARBA00022519"/>
    </source>
</evidence>
<dbReference type="InterPro" id="IPR006240">
    <property type="entry name" value="CysQ"/>
</dbReference>
<dbReference type="SUPFAM" id="SSF56655">
    <property type="entry name" value="Carbohydrate phosphatase"/>
    <property type="match status" value="1"/>
</dbReference>
<keyword evidence="5 6" id="KW-0472">Membrane</keyword>
<feature type="binding site" evidence="6">
    <location>
        <position position="68"/>
    </location>
    <ligand>
        <name>Mg(2+)</name>
        <dbReference type="ChEBI" id="CHEBI:18420"/>
        <label>1</label>
    </ligand>
</feature>
<evidence type="ECO:0000256" key="5">
    <source>
        <dbReference type="ARBA" id="ARBA00023136"/>
    </source>
</evidence>
<feature type="binding site" evidence="7">
    <location>
        <position position="87"/>
    </location>
    <ligand>
        <name>Mg(2+)</name>
        <dbReference type="ChEBI" id="CHEBI:18420"/>
        <label>1</label>
        <note>catalytic</note>
    </ligand>
</feature>
<evidence type="ECO:0000256" key="1">
    <source>
        <dbReference type="ARBA" id="ARBA00005289"/>
    </source>
</evidence>
<dbReference type="InterPro" id="IPR000760">
    <property type="entry name" value="Inositol_monophosphatase-like"/>
</dbReference>
<feature type="binding site" evidence="7">
    <location>
        <position position="85"/>
    </location>
    <ligand>
        <name>Mg(2+)</name>
        <dbReference type="ChEBI" id="CHEBI:18420"/>
        <label>1</label>
        <note>catalytic</note>
    </ligand>
</feature>
<dbReference type="PRINTS" id="PR00377">
    <property type="entry name" value="IMPHPHTASES"/>
</dbReference>
<keyword evidence="2 6" id="KW-1003">Cell membrane</keyword>
<feature type="binding site" evidence="7">
    <location>
        <position position="88"/>
    </location>
    <ligand>
        <name>Mg(2+)</name>
        <dbReference type="ChEBI" id="CHEBI:18420"/>
        <label>1</label>
        <note>catalytic</note>
    </ligand>
</feature>
<evidence type="ECO:0000256" key="4">
    <source>
        <dbReference type="ARBA" id="ARBA00022801"/>
    </source>
</evidence>
<evidence type="ECO:0000256" key="7">
    <source>
        <dbReference type="PIRSR" id="PIRSR600760-2"/>
    </source>
</evidence>
<feature type="binding site" evidence="6">
    <location>
        <position position="85"/>
    </location>
    <ligand>
        <name>Mg(2+)</name>
        <dbReference type="ChEBI" id="CHEBI:18420"/>
        <label>1</label>
    </ligand>
</feature>
<gene>
    <name evidence="6 8" type="primary">cysQ</name>
    <name evidence="8" type="ORF">FH759_08255</name>
</gene>
<evidence type="ECO:0000256" key="2">
    <source>
        <dbReference type="ARBA" id="ARBA00022475"/>
    </source>
</evidence>
<evidence type="ECO:0000313" key="8">
    <source>
        <dbReference type="EMBL" id="MTJ04667.1"/>
    </source>
</evidence>
<dbReference type="PANTHER" id="PTHR43028">
    <property type="entry name" value="3'(2'),5'-BISPHOSPHATE NUCLEOTIDASE 1"/>
    <property type="match status" value="1"/>
</dbReference>
<dbReference type="GO" id="GO:0000287">
    <property type="term" value="F:magnesium ion binding"/>
    <property type="evidence" value="ECO:0007669"/>
    <property type="project" value="UniProtKB-UniRule"/>
</dbReference>
<protein>
    <recommendedName>
        <fullName evidence="6">3'(2'),5'-bisphosphate nucleotidase CysQ</fullName>
        <ecNumber evidence="6">3.1.3.7</ecNumber>
    </recommendedName>
    <alternativeName>
        <fullName evidence="6">3'(2'),5-bisphosphonucleoside 3'(2')-phosphohydrolase</fullName>
    </alternativeName>
    <alternativeName>
        <fullName evidence="6">3'-phosphoadenosine 5'-phosphate phosphatase</fullName>
        <shortName evidence="6">PAP phosphatase</shortName>
    </alternativeName>
</protein>
<comment type="cofactor">
    <cofactor evidence="6 7">
        <name>Mg(2+)</name>
        <dbReference type="ChEBI" id="CHEBI:18420"/>
    </cofactor>
</comment>
<keyword evidence="6 7" id="KW-0479">Metal-binding</keyword>
<feature type="binding site" evidence="6">
    <location>
        <position position="88"/>
    </location>
    <ligand>
        <name>Mg(2+)</name>
        <dbReference type="ChEBI" id="CHEBI:18420"/>
        <label>2</label>
    </ligand>
</feature>
<keyword evidence="4 6" id="KW-0378">Hydrolase</keyword>
<feature type="binding site" evidence="6">
    <location>
        <position position="217"/>
    </location>
    <ligand>
        <name>Mg(2+)</name>
        <dbReference type="ChEBI" id="CHEBI:18420"/>
        <label>2</label>
    </ligand>
</feature>
<dbReference type="HAMAP" id="MF_02095">
    <property type="entry name" value="CysQ"/>
    <property type="match status" value="1"/>
</dbReference>
<feature type="binding site" evidence="7">
    <location>
        <position position="217"/>
    </location>
    <ligand>
        <name>Mg(2+)</name>
        <dbReference type="ChEBI" id="CHEBI:18420"/>
        <label>1</label>
        <note>catalytic</note>
    </ligand>
</feature>
<dbReference type="CDD" id="cd01638">
    <property type="entry name" value="CysQ"/>
    <property type="match status" value="1"/>
</dbReference>
<feature type="binding site" evidence="6">
    <location>
        <position position="87"/>
    </location>
    <ligand>
        <name>Mg(2+)</name>
        <dbReference type="ChEBI" id="CHEBI:18420"/>
        <label>1</label>
    </ligand>
</feature>
<dbReference type="EC" id="3.1.3.7" evidence="6"/>
<feature type="binding site" evidence="7">
    <location>
        <position position="68"/>
    </location>
    <ligand>
        <name>Mg(2+)</name>
        <dbReference type="ChEBI" id="CHEBI:18420"/>
        <label>1</label>
        <note>catalytic</note>
    </ligand>
</feature>
<sequence>MDYERLTAEMRRLALEAGDKIMEIYDADNFDVKVKSDESPVTAADEAADALISAGLRAAFPDTPLVTEEQAASHLQSAATFLIVDPLDGTKEFIHRRGDFTVNIAYVENGAPTRGVVYAPARNRMFLTLADGTSVEETGDFDKARIGPTRVIKTSEPDNSALMVVASKSHRDQPTDDYIGQYAVKDMTSAGSSLKFCLIATGEADLYPRLGRTMEWDTAAGHAVLNGAGGRVVRFDDHAPLSYGKPGFENPFFIAHSPGVALKPAP</sequence>
<dbReference type="RefSeq" id="WP_273249365.1">
    <property type="nucleotide sequence ID" value="NZ_VENJ01000010.1"/>
</dbReference>
<dbReference type="InterPro" id="IPR050725">
    <property type="entry name" value="CysQ/Inositol_MonoPase"/>
</dbReference>
<feature type="binding site" evidence="6">
    <location>
        <position position="85"/>
    </location>
    <ligand>
        <name>Mg(2+)</name>
        <dbReference type="ChEBI" id="CHEBI:18420"/>
        <label>2</label>
    </ligand>
</feature>
<dbReference type="NCBIfam" id="TIGR01331">
    <property type="entry name" value="bisphos_cysQ"/>
    <property type="match status" value="1"/>
</dbReference>
<organism evidence="8 9">
    <name type="scientific">Sediminimonas qiaohouensis</name>
    <dbReference type="NCBI Taxonomy" id="552061"/>
    <lineage>
        <taxon>Bacteria</taxon>
        <taxon>Pseudomonadati</taxon>
        <taxon>Pseudomonadota</taxon>
        <taxon>Alphaproteobacteria</taxon>
        <taxon>Rhodobacterales</taxon>
        <taxon>Roseobacteraceae</taxon>
        <taxon>Sediminimonas</taxon>
    </lineage>
</organism>
<dbReference type="GO" id="GO:0000103">
    <property type="term" value="P:sulfate assimilation"/>
    <property type="evidence" value="ECO:0007669"/>
    <property type="project" value="TreeGrafter"/>
</dbReference>
<name>A0A7C9HC98_9RHOB</name>
<feature type="binding site" evidence="6">
    <location>
        <position position="217"/>
    </location>
    <ligand>
        <name>substrate</name>
    </ligand>
</feature>
<keyword evidence="3 6" id="KW-0997">Cell inner membrane</keyword>
<dbReference type="Proteomes" id="UP000483078">
    <property type="component" value="Unassembled WGS sequence"/>
</dbReference>
<evidence type="ECO:0000313" key="9">
    <source>
        <dbReference type="Proteomes" id="UP000483078"/>
    </source>
</evidence>